<sequence>MSTATPATGHSPGGRRLRRALRGSAAVLVSALALLTGATAPASAQFIEINNVVVEQRADPAVIKHSDGYYYMTASVPDYKRVELRRSTTLQGLGSAATVTAFTAPSSGALSGWIWAPDVRFYDGAWYLYFSASPSSSPYDQRMYYVKNTSANPMTGTWSAPQRMYTHVESFMLDPHSFELNGQRYFTWAQKDPNSSDNSHVFIAKMSSPTTITGPATVIAKPTYAWEREGYPVAEGPQVVVRNGKVFIAYSAAATDSRYKLGLLTASTSADLLNPASWTKSATPVFSTANGVYGPGHGSFTVAEDGKTDILVYHARDYADPYPDALTDPNRHTRMQQLFWTEHGRPFFGQPMPNGTTPLGIKGAHSGKCVDNYNFDKTYGAPVKLWDCNGSTAQQWEFNYLNNGHYDVRNRNTGTCLDNANGSTALNNDVILWGCNGGTPQQWGLRDRGNGWFQLVNRASGTCLDNYALDTSNGARISMYSCNDHAAQMWRRG</sequence>
<dbReference type="SUPFAM" id="SSF75005">
    <property type="entry name" value="Arabinanase/levansucrase/invertase"/>
    <property type="match status" value="1"/>
</dbReference>
<evidence type="ECO:0000256" key="4">
    <source>
        <dbReference type="ARBA" id="ARBA00023295"/>
    </source>
</evidence>
<proteinExistence type="inferred from homology"/>
<evidence type="ECO:0000256" key="7">
    <source>
        <dbReference type="RuleBase" id="RU361187"/>
    </source>
</evidence>
<dbReference type="Pfam" id="PF04616">
    <property type="entry name" value="Glyco_hydro_43"/>
    <property type="match status" value="1"/>
</dbReference>
<dbReference type="Gene3D" id="2.115.10.20">
    <property type="entry name" value="Glycosyl hydrolase domain, family 43"/>
    <property type="match status" value="1"/>
</dbReference>
<evidence type="ECO:0000256" key="3">
    <source>
        <dbReference type="ARBA" id="ARBA00022801"/>
    </source>
</evidence>
<dbReference type="SMART" id="SM00458">
    <property type="entry name" value="RICIN"/>
    <property type="match status" value="1"/>
</dbReference>
<accession>A0A2S6ITS9</accession>
<dbReference type="GO" id="GO:0004553">
    <property type="term" value="F:hydrolase activity, hydrolyzing O-glycosyl compounds"/>
    <property type="evidence" value="ECO:0007669"/>
    <property type="project" value="InterPro"/>
</dbReference>
<reference evidence="10 11" key="1">
    <citation type="submission" date="2018-02" db="EMBL/GenBank/DDBJ databases">
        <title>Genomic Encyclopedia of Archaeal and Bacterial Type Strains, Phase II (KMG-II): from individual species to whole genera.</title>
        <authorList>
            <person name="Goeker M."/>
        </authorList>
    </citation>
    <scope>NUCLEOTIDE SEQUENCE [LARGE SCALE GENOMIC DNA]</scope>
    <source>
        <strain evidence="10 11">DSM 22857</strain>
    </source>
</reference>
<comment type="similarity">
    <text evidence="1 7">Belongs to the glycosyl hydrolase 43 family.</text>
</comment>
<evidence type="ECO:0000313" key="10">
    <source>
        <dbReference type="EMBL" id="PPK97628.1"/>
    </source>
</evidence>
<evidence type="ECO:0000256" key="2">
    <source>
        <dbReference type="ARBA" id="ARBA00022729"/>
    </source>
</evidence>
<evidence type="ECO:0000256" key="8">
    <source>
        <dbReference type="SAM" id="SignalP"/>
    </source>
</evidence>
<dbReference type="InterPro" id="IPR006710">
    <property type="entry name" value="Glyco_hydro_43"/>
</dbReference>
<feature type="active site" description="Proton donor" evidence="5">
    <location>
        <position position="235"/>
    </location>
</feature>
<dbReference type="SUPFAM" id="SSF50370">
    <property type="entry name" value="Ricin B-like lectins"/>
    <property type="match status" value="1"/>
</dbReference>
<dbReference type="PROSITE" id="PS50231">
    <property type="entry name" value="RICIN_B_LECTIN"/>
    <property type="match status" value="1"/>
</dbReference>
<dbReference type="RefSeq" id="WP_211290892.1">
    <property type="nucleotide sequence ID" value="NZ_PTJD01000003.1"/>
</dbReference>
<evidence type="ECO:0000313" key="11">
    <source>
        <dbReference type="Proteomes" id="UP000239485"/>
    </source>
</evidence>
<evidence type="ECO:0000259" key="9">
    <source>
        <dbReference type="SMART" id="SM00458"/>
    </source>
</evidence>
<dbReference type="PANTHER" id="PTHR43817:SF1">
    <property type="entry name" value="HYDROLASE, FAMILY 43, PUTATIVE (AFU_ORTHOLOGUE AFUA_3G01660)-RELATED"/>
    <property type="match status" value="1"/>
</dbReference>
<evidence type="ECO:0000256" key="6">
    <source>
        <dbReference type="PIRSR" id="PIRSR606710-2"/>
    </source>
</evidence>
<feature type="active site" description="Proton acceptor" evidence="5">
    <location>
        <position position="59"/>
    </location>
</feature>
<dbReference type="InterPro" id="IPR023296">
    <property type="entry name" value="Glyco_hydro_beta-prop_sf"/>
</dbReference>
<dbReference type="Gene3D" id="2.80.10.50">
    <property type="match status" value="1"/>
</dbReference>
<keyword evidence="11" id="KW-1185">Reference proteome</keyword>
<dbReference type="Pfam" id="PF00652">
    <property type="entry name" value="Ricin_B_lectin"/>
    <property type="match status" value="1"/>
</dbReference>
<dbReference type="InterPro" id="IPR035992">
    <property type="entry name" value="Ricin_B-like_lectins"/>
</dbReference>
<organism evidence="10 11">
    <name type="scientific">Kineococcus xinjiangensis</name>
    <dbReference type="NCBI Taxonomy" id="512762"/>
    <lineage>
        <taxon>Bacteria</taxon>
        <taxon>Bacillati</taxon>
        <taxon>Actinomycetota</taxon>
        <taxon>Actinomycetes</taxon>
        <taxon>Kineosporiales</taxon>
        <taxon>Kineosporiaceae</taxon>
        <taxon>Kineococcus</taxon>
    </lineage>
</organism>
<keyword evidence="4 7" id="KW-0326">Glycosidase</keyword>
<dbReference type="GO" id="GO:0005975">
    <property type="term" value="P:carbohydrate metabolic process"/>
    <property type="evidence" value="ECO:0007669"/>
    <property type="project" value="InterPro"/>
</dbReference>
<gene>
    <name evidence="10" type="ORF">CLV92_103162</name>
</gene>
<feature type="signal peptide" evidence="8">
    <location>
        <begin position="1"/>
        <end position="44"/>
    </location>
</feature>
<feature type="chain" id="PRO_5038655018" evidence="8">
    <location>
        <begin position="45"/>
        <end position="493"/>
    </location>
</feature>
<protein>
    <submittedName>
        <fullName evidence="10">GH43 family beta-xylosidase</fullName>
    </submittedName>
</protein>
<dbReference type="AlphaFoldDB" id="A0A2S6ITS9"/>
<dbReference type="CDD" id="cd00161">
    <property type="entry name" value="beta-trefoil_Ricin-like"/>
    <property type="match status" value="1"/>
</dbReference>
<keyword evidence="3 7" id="KW-0378">Hydrolase</keyword>
<keyword evidence="2 8" id="KW-0732">Signal</keyword>
<comment type="caution">
    <text evidence="10">The sequence shown here is derived from an EMBL/GenBank/DDBJ whole genome shotgun (WGS) entry which is preliminary data.</text>
</comment>
<dbReference type="InterPro" id="IPR000772">
    <property type="entry name" value="Ricin_B_lectin"/>
</dbReference>
<dbReference type="PANTHER" id="PTHR43817">
    <property type="entry name" value="GLYCOSYL HYDROLASE"/>
    <property type="match status" value="1"/>
</dbReference>
<name>A0A2S6ITS9_9ACTN</name>
<feature type="site" description="Important for catalytic activity, responsible for pKa modulation of the active site Glu and correct orientation of both the proton donor and substrate" evidence="6">
    <location>
        <position position="174"/>
    </location>
</feature>
<feature type="domain" description="Ricin B lectin" evidence="9">
    <location>
        <begin position="356"/>
        <end position="493"/>
    </location>
</feature>
<evidence type="ECO:0000256" key="1">
    <source>
        <dbReference type="ARBA" id="ARBA00009865"/>
    </source>
</evidence>
<dbReference type="EMBL" id="PTJD01000003">
    <property type="protein sequence ID" value="PPK97628.1"/>
    <property type="molecule type" value="Genomic_DNA"/>
</dbReference>
<evidence type="ECO:0000256" key="5">
    <source>
        <dbReference type="PIRSR" id="PIRSR606710-1"/>
    </source>
</evidence>
<dbReference type="Proteomes" id="UP000239485">
    <property type="component" value="Unassembled WGS sequence"/>
</dbReference>